<name>Q10X86_TRIEI</name>
<proteinExistence type="predicted"/>
<organism evidence="1">
    <name type="scientific">Trichodesmium erythraeum (strain IMS101)</name>
    <dbReference type="NCBI Taxonomy" id="203124"/>
    <lineage>
        <taxon>Bacteria</taxon>
        <taxon>Bacillati</taxon>
        <taxon>Cyanobacteriota</taxon>
        <taxon>Cyanophyceae</taxon>
        <taxon>Oscillatoriophycideae</taxon>
        <taxon>Oscillatoriales</taxon>
        <taxon>Microcoleaceae</taxon>
        <taxon>Trichodesmium</taxon>
    </lineage>
</organism>
<dbReference type="HOGENOM" id="CLU_184319_1_0_3"/>
<dbReference type="KEGG" id="ter:Tery_4130"/>
<dbReference type="EMBL" id="CP000393">
    <property type="protein sequence ID" value="ABG53138.1"/>
    <property type="molecule type" value="Genomic_DNA"/>
</dbReference>
<protein>
    <recommendedName>
        <fullName evidence="2">DUF2949 domain-containing protein</fullName>
    </recommendedName>
</protein>
<reference evidence="1" key="1">
    <citation type="submission" date="2006-06" db="EMBL/GenBank/DDBJ databases">
        <title>Complete sequence of Trichodesmium erythraeum IMS101.</title>
        <authorList>
            <consortium name="US DOE Joint Genome Institute"/>
            <person name="Copeland A."/>
            <person name="Lucas S."/>
            <person name="Lapidus A."/>
            <person name="Barry K."/>
            <person name="Detter J.C."/>
            <person name="Glavina del Rio T."/>
            <person name="Hammon N."/>
            <person name="Israni S."/>
            <person name="Dalin E."/>
            <person name="Tice H."/>
            <person name="Pitluck S."/>
            <person name="Kiss H."/>
            <person name="Munk A.C."/>
            <person name="Brettin T."/>
            <person name="Bruce D."/>
            <person name="Han C."/>
            <person name="Tapia R."/>
            <person name="Gilna P."/>
            <person name="Schmutz J."/>
            <person name="Larimer F."/>
            <person name="Land M."/>
            <person name="Hauser L."/>
            <person name="Kyrpides N."/>
            <person name="Kim E."/>
            <person name="Richardson P."/>
        </authorList>
    </citation>
    <scope>NUCLEOTIDE SEQUENCE [LARGE SCALE GENOMIC DNA]</scope>
    <source>
        <strain evidence="1">IMS101</strain>
    </source>
</reference>
<dbReference type="AlphaFoldDB" id="Q10X86"/>
<dbReference type="RefSeq" id="WP_011613468.1">
    <property type="nucleotide sequence ID" value="NC_008312.1"/>
</dbReference>
<evidence type="ECO:0008006" key="2">
    <source>
        <dbReference type="Google" id="ProtNLM"/>
    </source>
</evidence>
<accession>Q10X86</accession>
<gene>
    <name evidence="1" type="ordered locus">Tery_4130</name>
</gene>
<evidence type="ECO:0000313" key="1">
    <source>
        <dbReference type="EMBL" id="ABG53138.1"/>
    </source>
</evidence>
<sequence>MEGDSTTNLLINFLQEELALSPAAISVARKHSETSCGPLPMVLWKLGMISLHQLQQIFDWLGY</sequence>
<dbReference type="eggNOG" id="ENOG503304D">
    <property type="taxonomic scope" value="Bacteria"/>
</dbReference>
<dbReference type="STRING" id="203124.Tery_4130"/>
<dbReference type="InterPro" id="IPR021336">
    <property type="entry name" value="DUF2949"/>
</dbReference>
<dbReference type="Pfam" id="PF11165">
    <property type="entry name" value="DUF2949"/>
    <property type="match status" value="1"/>
</dbReference>